<accession>A0A0C6DRY8</accession>
<dbReference type="AlphaFoldDB" id="A0A0C6DRY8"/>
<dbReference type="RefSeq" id="WP_046376933.1">
    <property type="nucleotide sequence ID" value="NZ_BBKC01000005.1"/>
</dbReference>
<sequence length="107" mass="12671">MNWEIRNLMCNIEIVKEKLEDVATTHTWFVDGRFTKRSLKTKEEVVNYGLAYNKHRIHNEQVTELMLTYLEELDGLMNKFHEIEKASLSTDQSESNANVQSIYLNKY</sequence>
<reference evidence="2" key="1">
    <citation type="submission" date="2014-08" db="EMBL/GenBank/DDBJ databases">
        <title>Comparative genomics of MRSA.</title>
        <authorList>
            <person name="Yamamoto T."/>
        </authorList>
    </citation>
    <scope>NUCLEOTIDE SEQUENCE</scope>
    <source>
        <strain evidence="2">OC3</strain>
    </source>
</reference>
<feature type="domain" description="TscT toxin" evidence="1">
    <location>
        <begin position="1"/>
        <end position="89"/>
    </location>
</feature>
<proteinExistence type="predicted"/>
<dbReference type="EMBL" id="AB983199">
    <property type="protein sequence ID" value="BAQ25979.1"/>
    <property type="molecule type" value="Genomic_DNA"/>
</dbReference>
<dbReference type="Pfam" id="PF07342">
    <property type="entry name" value="TscT"/>
    <property type="match status" value="1"/>
</dbReference>
<evidence type="ECO:0000313" key="2">
    <source>
        <dbReference type="EMBL" id="BAQ25979.1"/>
    </source>
</evidence>
<dbReference type="NCBIfam" id="NF047366">
    <property type="entry name" value="TscT"/>
    <property type="match status" value="1"/>
</dbReference>
<dbReference type="InterPro" id="IPR009942">
    <property type="entry name" value="DUF1474"/>
</dbReference>
<name>A0A0C6DRY8_STAAU</name>
<evidence type="ECO:0000259" key="1">
    <source>
        <dbReference type="Pfam" id="PF07342"/>
    </source>
</evidence>
<organism evidence="2">
    <name type="scientific">Staphylococcus aureus</name>
    <dbReference type="NCBI Taxonomy" id="1280"/>
    <lineage>
        <taxon>Bacteria</taxon>
        <taxon>Bacillati</taxon>
        <taxon>Bacillota</taxon>
        <taxon>Bacilli</taxon>
        <taxon>Bacillales</taxon>
        <taxon>Staphylococcaceae</taxon>
        <taxon>Staphylococcus</taxon>
    </lineage>
</organism>
<protein>
    <recommendedName>
        <fullName evidence="1">TscT toxin domain-containing protein</fullName>
    </recommendedName>
</protein>